<accession>A0A484HFN9</accession>
<gene>
    <name evidence="1" type="ORF">EPICR_220019</name>
</gene>
<protein>
    <submittedName>
        <fullName evidence="1">Uncharacterized protein</fullName>
    </submittedName>
</protein>
<dbReference type="EMBL" id="CAACVI010000015">
    <property type="protein sequence ID" value="VEN74032.1"/>
    <property type="molecule type" value="Genomic_DNA"/>
</dbReference>
<reference evidence="1" key="1">
    <citation type="submission" date="2019-01" db="EMBL/GenBank/DDBJ databases">
        <authorList>
            <consortium name="Genoscope - CEA"/>
            <person name="William W."/>
        </authorList>
    </citation>
    <scope>NUCLEOTIDE SEQUENCE</scope>
    <source>
        <strain evidence="1">CR-1</strain>
    </source>
</reference>
<name>A0A484HFN9_9BACT</name>
<proteinExistence type="predicted"/>
<dbReference type="AlphaFoldDB" id="A0A484HFN9"/>
<evidence type="ECO:0000313" key="1">
    <source>
        <dbReference type="EMBL" id="VEN74032.1"/>
    </source>
</evidence>
<sequence>MCLALTLQENMINGAILMWRLFPTTLRATAFLTLKLIANPTLKIDSRISPLTYRSEDFDETDLFIKKIVKTGVPIV</sequence>
<organism evidence="1">
    <name type="scientific">uncultured Desulfobacteraceae bacterium</name>
    <dbReference type="NCBI Taxonomy" id="218296"/>
    <lineage>
        <taxon>Bacteria</taxon>
        <taxon>Pseudomonadati</taxon>
        <taxon>Thermodesulfobacteriota</taxon>
        <taxon>Desulfobacteria</taxon>
        <taxon>Desulfobacterales</taxon>
        <taxon>Desulfobacteraceae</taxon>
        <taxon>environmental samples</taxon>
    </lineage>
</organism>